<evidence type="ECO:0000256" key="1">
    <source>
        <dbReference type="SAM" id="Phobius"/>
    </source>
</evidence>
<protein>
    <recommendedName>
        <fullName evidence="4">Magnesium transporter NIPA</fullName>
    </recommendedName>
</protein>
<keyword evidence="1" id="KW-1133">Transmembrane helix</keyword>
<dbReference type="STRING" id="1344003.SAMN05445060_3714"/>
<feature type="transmembrane region" description="Helical" evidence="1">
    <location>
        <begin position="86"/>
        <end position="109"/>
    </location>
</feature>
<dbReference type="InterPro" id="IPR037185">
    <property type="entry name" value="EmrE-like"/>
</dbReference>
<dbReference type="PANTHER" id="PTHR40761">
    <property type="entry name" value="CONSERVED INTEGRAL MEMBRANE ALANINE VALINE AND LEUCINE RICH PROTEIN-RELATED"/>
    <property type="match status" value="1"/>
</dbReference>
<dbReference type="AlphaFoldDB" id="A0A1N7H908"/>
<keyword evidence="1" id="KW-0812">Transmembrane</keyword>
<dbReference type="PANTHER" id="PTHR40761:SF1">
    <property type="entry name" value="CONSERVED INTEGRAL MEMBRANE ALANINE VALINE AND LEUCINE RICH PROTEIN-RELATED"/>
    <property type="match status" value="1"/>
</dbReference>
<gene>
    <name evidence="2" type="ORF">SAMN05445060_3714</name>
</gene>
<feature type="transmembrane region" description="Helical" evidence="1">
    <location>
        <begin position="6"/>
        <end position="26"/>
    </location>
</feature>
<dbReference type="OrthoDB" id="3837845at2"/>
<feature type="transmembrane region" description="Helical" evidence="1">
    <location>
        <begin position="145"/>
        <end position="164"/>
    </location>
</feature>
<feature type="transmembrane region" description="Helical" evidence="1">
    <location>
        <begin position="237"/>
        <end position="257"/>
    </location>
</feature>
<feature type="transmembrane region" description="Helical" evidence="1">
    <location>
        <begin position="210"/>
        <end position="230"/>
    </location>
</feature>
<proteinExistence type="predicted"/>
<accession>A0A1N7H908</accession>
<dbReference type="RefSeq" id="WP_076482523.1">
    <property type="nucleotide sequence ID" value="NZ_FTNT01000013.1"/>
</dbReference>
<organism evidence="2 3">
    <name type="scientific">Williamsia sterculiae</name>
    <dbReference type="NCBI Taxonomy" id="1344003"/>
    <lineage>
        <taxon>Bacteria</taxon>
        <taxon>Bacillati</taxon>
        <taxon>Actinomycetota</taxon>
        <taxon>Actinomycetes</taxon>
        <taxon>Mycobacteriales</taxon>
        <taxon>Nocardiaceae</taxon>
        <taxon>Williamsia</taxon>
    </lineage>
</organism>
<name>A0A1N7H908_9NOCA</name>
<reference evidence="2 3" key="1">
    <citation type="submission" date="2017-01" db="EMBL/GenBank/DDBJ databases">
        <authorList>
            <person name="Mah S.A."/>
            <person name="Swanson W.J."/>
            <person name="Moy G.W."/>
            <person name="Vacquier V.D."/>
        </authorList>
    </citation>
    <scope>NUCLEOTIDE SEQUENCE [LARGE SCALE GENOMIC DNA]</scope>
    <source>
        <strain evidence="2 3">CPCC 203464</strain>
    </source>
</reference>
<feature type="transmembrane region" description="Helical" evidence="1">
    <location>
        <begin position="263"/>
        <end position="284"/>
    </location>
</feature>
<dbReference type="Proteomes" id="UP000186218">
    <property type="component" value="Unassembled WGS sequence"/>
</dbReference>
<feature type="transmembrane region" description="Helical" evidence="1">
    <location>
        <begin position="116"/>
        <end position="133"/>
    </location>
</feature>
<feature type="transmembrane region" description="Helical" evidence="1">
    <location>
        <begin position="171"/>
        <end position="190"/>
    </location>
</feature>
<evidence type="ECO:0008006" key="4">
    <source>
        <dbReference type="Google" id="ProtNLM"/>
    </source>
</evidence>
<feature type="transmembrane region" description="Helical" evidence="1">
    <location>
        <begin position="54"/>
        <end position="80"/>
    </location>
</feature>
<evidence type="ECO:0000313" key="2">
    <source>
        <dbReference type="EMBL" id="SIS21271.1"/>
    </source>
</evidence>
<sequence>MIIGVLAAVFASLAYGVSSVLQAYGARQSHDRAVERGETGIATDTGGPTLRSTVLAMLTVAFIVGTVLDVGGFVGSAISARLVPLFLSQTVVSANLIVTAILGIVVLGIRLHMRDWIAIAVVIGALCALGLAAKEDPHAGETWAFHWGLLAATVVLFAASLGLIRWLGSRAAVAAGLCAGVLFGAVAIAVRVLDGFDPFDPVTILTDPAMYALALSGVGGFYLHTVALQLGSVNGATAALVVGETVVPGVIGVVLLGDKTQPGLAWLAVLGFVAAVCGAVAVAWSGAAEASAPTQSDDTPAASRG</sequence>
<evidence type="ECO:0000313" key="3">
    <source>
        <dbReference type="Proteomes" id="UP000186218"/>
    </source>
</evidence>
<dbReference type="SUPFAM" id="SSF103481">
    <property type="entry name" value="Multidrug resistance efflux transporter EmrE"/>
    <property type="match status" value="1"/>
</dbReference>
<dbReference type="EMBL" id="FTNT01000013">
    <property type="protein sequence ID" value="SIS21271.1"/>
    <property type="molecule type" value="Genomic_DNA"/>
</dbReference>
<keyword evidence="1" id="KW-0472">Membrane</keyword>
<keyword evidence="3" id="KW-1185">Reference proteome</keyword>